<protein>
    <submittedName>
        <fullName evidence="1">Uncharacterized protein</fullName>
    </submittedName>
</protein>
<name>A0ABV1A877_9TELE</name>
<comment type="caution">
    <text evidence="1">The sequence shown here is derived from an EMBL/GenBank/DDBJ whole genome shotgun (WGS) entry which is preliminary data.</text>
</comment>
<gene>
    <name evidence="1" type="ORF">AMECASPLE_012461</name>
</gene>
<dbReference type="EMBL" id="JAHRIP010085422">
    <property type="protein sequence ID" value="MEQ2314471.1"/>
    <property type="molecule type" value="Genomic_DNA"/>
</dbReference>
<reference evidence="1 2" key="1">
    <citation type="submission" date="2021-06" db="EMBL/GenBank/DDBJ databases">
        <authorList>
            <person name="Palmer J.M."/>
        </authorList>
    </citation>
    <scope>NUCLEOTIDE SEQUENCE [LARGE SCALE GENOMIC DNA]</scope>
    <source>
        <strain evidence="1 2">AS_MEX2019</strain>
        <tissue evidence="1">Muscle</tissue>
    </source>
</reference>
<sequence length="101" mass="11425">MTTAGLYLIETNKVESRVLHVLSVTSAAADQTSGVANSLLSKPEVQFFTERKLFLLETKDMAAGSMSSYLFAFRIWTIEHHRNEVMSDRCFWSLSSSLFLQ</sequence>
<keyword evidence="2" id="KW-1185">Reference proteome</keyword>
<evidence type="ECO:0000313" key="2">
    <source>
        <dbReference type="Proteomes" id="UP001469553"/>
    </source>
</evidence>
<evidence type="ECO:0000313" key="1">
    <source>
        <dbReference type="EMBL" id="MEQ2314471.1"/>
    </source>
</evidence>
<organism evidence="1 2">
    <name type="scientific">Ameca splendens</name>
    <dbReference type="NCBI Taxonomy" id="208324"/>
    <lineage>
        <taxon>Eukaryota</taxon>
        <taxon>Metazoa</taxon>
        <taxon>Chordata</taxon>
        <taxon>Craniata</taxon>
        <taxon>Vertebrata</taxon>
        <taxon>Euteleostomi</taxon>
        <taxon>Actinopterygii</taxon>
        <taxon>Neopterygii</taxon>
        <taxon>Teleostei</taxon>
        <taxon>Neoteleostei</taxon>
        <taxon>Acanthomorphata</taxon>
        <taxon>Ovalentaria</taxon>
        <taxon>Atherinomorphae</taxon>
        <taxon>Cyprinodontiformes</taxon>
        <taxon>Goodeidae</taxon>
        <taxon>Ameca</taxon>
    </lineage>
</organism>
<accession>A0ABV1A877</accession>
<dbReference type="Proteomes" id="UP001469553">
    <property type="component" value="Unassembled WGS sequence"/>
</dbReference>
<proteinExistence type="predicted"/>